<comment type="similarity">
    <text evidence="1">Belongs to the ROK (NagC/XylR) family.</text>
</comment>
<sequence>MEPTTVVAVDIGGTKIACGLVTFTGEGVPVVESVERVPTNPLRGGKAVLADVIAAVEGAVARSPRPVAGVGISTGGVVDPRTGDITYANEMMPGWSGTPLGTAVEEACGLPCRVLNDVHAHALGEARWGGGRGYESVLVVAVGTGISGAIVDGGVLSLGAHDMAGNVGHMACEEAAGIECTCGAVGHLESVAAGPAIVGEYVRLSGADTDPEGNPVGGAYISRAAEEGDEAAVAAETRSGRALGGVLASSANLIDPEAIILSGSVVQCGPVWHDALASGYADRAMAPVRDLPVERGLLGDDAPLIGAAEHFVKDGYGDLS</sequence>
<accession>A0AAV5B3G2</accession>
<gene>
    <name evidence="2" type="ORF">ATOP_08060</name>
</gene>
<dbReference type="SUPFAM" id="SSF53067">
    <property type="entry name" value="Actin-like ATPase domain"/>
    <property type="match status" value="1"/>
</dbReference>
<protein>
    <submittedName>
        <fullName evidence="2">Transcriptional regulator</fullName>
    </submittedName>
</protein>
<dbReference type="InterPro" id="IPR043129">
    <property type="entry name" value="ATPase_NBD"/>
</dbReference>
<name>A0AAV5B3G2_9ACTN</name>
<evidence type="ECO:0000256" key="1">
    <source>
        <dbReference type="ARBA" id="ARBA00006479"/>
    </source>
</evidence>
<dbReference type="RefSeq" id="WP_265590714.1">
    <property type="nucleotide sequence ID" value="NZ_BQKC01000001.1"/>
</dbReference>
<dbReference type="PANTHER" id="PTHR18964">
    <property type="entry name" value="ROK (REPRESSOR, ORF, KINASE) FAMILY"/>
    <property type="match status" value="1"/>
</dbReference>
<reference evidence="2" key="1">
    <citation type="journal article" date="2022" name="Int. J. Syst. Evol. Microbiol.">
        <title>Granulimonas faecalis gen. nov., sp. nov., and Leptogranulimonas caecicola gen. nov., sp. nov., novel lactate-producing Atopobiaceae bacteria isolated from mouse intestines, and an emended description of the family Atopobiaceae.</title>
        <authorList>
            <person name="Morinaga K."/>
            <person name="Kusada H."/>
            <person name="Sakamoto S."/>
            <person name="Murakami T."/>
            <person name="Toyoda A."/>
            <person name="Mori H."/>
            <person name="Meng X.Y."/>
            <person name="Takashino M."/>
            <person name="Murotomi K."/>
            <person name="Tamaki H."/>
        </authorList>
    </citation>
    <scope>NUCLEOTIDE SEQUENCE</scope>
    <source>
        <strain evidence="2">OPF53</strain>
    </source>
</reference>
<dbReference type="EMBL" id="BQKC01000001">
    <property type="protein sequence ID" value="GJM55151.1"/>
    <property type="molecule type" value="Genomic_DNA"/>
</dbReference>
<dbReference type="Proteomes" id="UP001055025">
    <property type="component" value="Unassembled WGS sequence"/>
</dbReference>
<dbReference type="Pfam" id="PF00480">
    <property type="entry name" value="ROK"/>
    <property type="match status" value="1"/>
</dbReference>
<dbReference type="PANTHER" id="PTHR18964:SF149">
    <property type="entry name" value="BIFUNCTIONAL UDP-N-ACETYLGLUCOSAMINE 2-EPIMERASE_N-ACETYLMANNOSAMINE KINASE"/>
    <property type="match status" value="1"/>
</dbReference>
<keyword evidence="3" id="KW-1185">Reference proteome</keyword>
<evidence type="ECO:0000313" key="3">
    <source>
        <dbReference type="Proteomes" id="UP001055025"/>
    </source>
</evidence>
<organism evidence="2 3">
    <name type="scientific">Granulimonas faecalis</name>
    <dbReference type="NCBI Taxonomy" id="2894155"/>
    <lineage>
        <taxon>Bacteria</taxon>
        <taxon>Bacillati</taxon>
        <taxon>Actinomycetota</taxon>
        <taxon>Coriobacteriia</taxon>
        <taxon>Coriobacteriales</taxon>
        <taxon>Kribbibacteriaceae</taxon>
        <taxon>Granulimonas</taxon>
    </lineage>
</organism>
<dbReference type="AlphaFoldDB" id="A0AAV5B3G2"/>
<evidence type="ECO:0000313" key="2">
    <source>
        <dbReference type="EMBL" id="GJM55151.1"/>
    </source>
</evidence>
<comment type="caution">
    <text evidence="2">The sequence shown here is derived from an EMBL/GenBank/DDBJ whole genome shotgun (WGS) entry which is preliminary data.</text>
</comment>
<proteinExistence type="inferred from homology"/>
<dbReference type="Gene3D" id="3.30.420.40">
    <property type="match status" value="2"/>
</dbReference>
<dbReference type="InterPro" id="IPR000600">
    <property type="entry name" value="ROK"/>
</dbReference>